<accession>A0AAQ4DVU0</accession>
<reference evidence="2 3" key="1">
    <citation type="journal article" date="2023" name="Arcadia Sci">
        <title>De novo assembly of a long-read Amblyomma americanum tick genome.</title>
        <authorList>
            <person name="Chou S."/>
            <person name="Poskanzer K.E."/>
            <person name="Rollins M."/>
            <person name="Thuy-Boun P.S."/>
        </authorList>
    </citation>
    <scope>NUCLEOTIDE SEQUENCE [LARGE SCALE GENOMIC DNA]</scope>
    <source>
        <strain evidence="2">F_SG_1</strain>
        <tissue evidence="2">Salivary glands</tissue>
    </source>
</reference>
<evidence type="ECO:0000256" key="1">
    <source>
        <dbReference type="SAM" id="SignalP"/>
    </source>
</evidence>
<evidence type="ECO:0008006" key="4">
    <source>
        <dbReference type="Google" id="ProtNLM"/>
    </source>
</evidence>
<proteinExistence type="predicted"/>
<dbReference type="Proteomes" id="UP001321473">
    <property type="component" value="Unassembled WGS sequence"/>
</dbReference>
<name>A0AAQ4DVU0_AMBAM</name>
<dbReference type="AlphaFoldDB" id="A0AAQ4DVU0"/>
<keyword evidence="1" id="KW-0732">Signal</keyword>
<dbReference type="EMBL" id="JARKHS020026221">
    <property type="protein sequence ID" value="KAK8766580.1"/>
    <property type="molecule type" value="Genomic_DNA"/>
</dbReference>
<gene>
    <name evidence="2" type="ORF">V5799_006638</name>
</gene>
<keyword evidence="3" id="KW-1185">Reference proteome</keyword>
<evidence type="ECO:0000313" key="3">
    <source>
        <dbReference type="Proteomes" id="UP001321473"/>
    </source>
</evidence>
<feature type="signal peptide" evidence="1">
    <location>
        <begin position="1"/>
        <end position="25"/>
    </location>
</feature>
<sequence length="79" mass="8544">MTSTKLLSFALVAVIIIVMMGRCSAYGNDEIRQCSGRCYIHQDGHQEGCPPGCGCISDRFNDRIYIGGGHCYTIAHSSG</sequence>
<evidence type="ECO:0000313" key="2">
    <source>
        <dbReference type="EMBL" id="KAK8766580.1"/>
    </source>
</evidence>
<feature type="chain" id="PRO_5042983079" description="Secreted protein" evidence="1">
    <location>
        <begin position="26"/>
        <end position="79"/>
    </location>
</feature>
<organism evidence="2 3">
    <name type="scientific">Amblyomma americanum</name>
    <name type="common">Lone star tick</name>
    <dbReference type="NCBI Taxonomy" id="6943"/>
    <lineage>
        <taxon>Eukaryota</taxon>
        <taxon>Metazoa</taxon>
        <taxon>Ecdysozoa</taxon>
        <taxon>Arthropoda</taxon>
        <taxon>Chelicerata</taxon>
        <taxon>Arachnida</taxon>
        <taxon>Acari</taxon>
        <taxon>Parasitiformes</taxon>
        <taxon>Ixodida</taxon>
        <taxon>Ixodoidea</taxon>
        <taxon>Ixodidae</taxon>
        <taxon>Amblyomminae</taxon>
        <taxon>Amblyomma</taxon>
    </lineage>
</organism>
<protein>
    <recommendedName>
        <fullName evidence="4">Secreted protein</fullName>
    </recommendedName>
</protein>
<comment type="caution">
    <text evidence="2">The sequence shown here is derived from an EMBL/GenBank/DDBJ whole genome shotgun (WGS) entry which is preliminary data.</text>
</comment>